<sequence length="539" mass="61894">MSKYLELVKVLDKICYEAPAKNTRYNLRVATSEQISSARARAFIHLFLKVKFGQIDFSERERFITDDIDDGGIDGYYIDKDKKDLFIIQSKFRTNEKNFENKEITLEEILSMDINRVTSGEHSYETGAKYNGKIQAFIRELQEISDLPRYNYRVIIIANVKNSLQTSINKIVGFNAEIYNYDRCYQELLFPLVSGTFYNVSELKITINLESTNTGHRIDYNVKTQFDECNVNAFFVPTLEIAKIVSRYKNSILKFNPRSYLDLAAGSVNSEIEKSIRKIKTNEFALFNNGITMLSDHTKHSDKVGKRNKAEVMVTNPQIINGGQTAYTLSRIYETCLKDGSPLEIFEDKEVLLKIITFSDEGDPSAKKAGEKLSLIEEISKATNQQSPVNEADRRANDRVQIELQQKIFEEFGYYYERKRGEFGDGIRNEYISRNMIIDRELFLKVCLAAQGKPNESLSGQLKLFIPSKFSSILPDSDSYRKYMFAYITYVQLPKYKSSTSGLATSYGRFAVTTIVSQKYVSTLSKDDFEKVIDLEINL</sequence>
<protein>
    <recommendedName>
        <fullName evidence="1">Abortive phage infection protein C-terminal domain-containing protein</fullName>
    </recommendedName>
</protein>
<keyword evidence="3" id="KW-1185">Reference proteome</keyword>
<feature type="domain" description="Abortive phage infection protein C-terminal" evidence="1">
    <location>
        <begin position="255"/>
        <end position="533"/>
    </location>
</feature>
<comment type="caution">
    <text evidence="2">The sequence shown here is derived from an EMBL/GenBank/DDBJ whole genome shotgun (WGS) entry which is preliminary data.</text>
</comment>
<name>A0ABX0UQI0_9BACT</name>
<organism evidence="2 3">
    <name type="scientific">Dyadobacter arcticus</name>
    <dbReference type="NCBI Taxonomy" id="1078754"/>
    <lineage>
        <taxon>Bacteria</taxon>
        <taxon>Pseudomonadati</taxon>
        <taxon>Bacteroidota</taxon>
        <taxon>Cytophagia</taxon>
        <taxon>Cytophagales</taxon>
        <taxon>Spirosomataceae</taxon>
        <taxon>Dyadobacter</taxon>
    </lineage>
</organism>
<dbReference type="EMBL" id="JAASQJ010000003">
    <property type="protein sequence ID" value="NIJ54673.1"/>
    <property type="molecule type" value="Genomic_DNA"/>
</dbReference>
<dbReference type="RefSeq" id="WP_167273183.1">
    <property type="nucleotide sequence ID" value="NZ_JAASQJ010000003.1"/>
</dbReference>
<dbReference type="InterPro" id="IPR018891">
    <property type="entry name" value="AIPR_C"/>
</dbReference>
<dbReference type="Proteomes" id="UP001179181">
    <property type="component" value="Unassembled WGS sequence"/>
</dbReference>
<evidence type="ECO:0000259" key="1">
    <source>
        <dbReference type="Pfam" id="PF10592"/>
    </source>
</evidence>
<dbReference type="Pfam" id="PF10592">
    <property type="entry name" value="AIPR"/>
    <property type="match status" value="1"/>
</dbReference>
<evidence type="ECO:0000313" key="3">
    <source>
        <dbReference type="Proteomes" id="UP001179181"/>
    </source>
</evidence>
<reference evidence="2 3" key="1">
    <citation type="submission" date="2020-03" db="EMBL/GenBank/DDBJ databases">
        <title>Genomic Encyclopedia of Type Strains, Phase IV (KMG-IV): sequencing the most valuable type-strain genomes for metagenomic binning, comparative biology and taxonomic classification.</title>
        <authorList>
            <person name="Goeker M."/>
        </authorList>
    </citation>
    <scope>NUCLEOTIDE SEQUENCE [LARGE SCALE GENOMIC DNA]</scope>
    <source>
        <strain evidence="2 3">DSM 102865</strain>
    </source>
</reference>
<accession>A0ABX0UQI0</accession>
<evidence type="ECO:0000313" key="2">
    <source>
        <dbReference type="EMBL" id="NIJ54673.1"/>
    </source>
</evidence>
<gene>
    <name evidence="2" type="ORF">FHS68_003855</name>
</gene>
<proteinExistence type="predicted"/>